<dbReference type="GeneTree" id="ENSGT00970000196806"/>
<keyword evidence="2" id="KW-1185">Reference proteome</keyword>
<dbReference type="InParanoid" id="A0A4W3K235"/>
<dbReference type="Ensembl" id="ENSCMIT00000045392.1">
    <property type="protein sequence ID" value="ENSCMIP00000044753.1"/>
    <property type="gene ID" value="ENSCMIG00000018492.1"/>
</dbReference>
<reference evidence="1" key="4">
    <citation type="submission" date="2025-08" db="UniProtKB">
        <authorList>
            <consortium name="Ensembl"/>
        </authorList>
    </citation>
    <scope>IDENTIFICATION</scope>
</reference>
<sequence>MRKTRCRGRRQRRIIHRPRHVTYRRRVRKIVHLKRCSRPREDMETNLKAKTKRHLIESLKQHQMSLRMPF</sequence>
<dbReference type="AlphaFoldDB" id="A0A4W3K235"/>
<name>A0A4W3K235_CALMI</name>
<proteinExistence type="predicted"/>
<evidence type="ECO:0000313" key="2">
    <source>
        <dbReference type="Proteomes" id="UP000314986"/>
    </source>
</evidence>
<reference evidence="2" key="3">
    <citation type="journal article" date="2014" name="Nature">
        <title>Elephant shark genome provides unique insights into gnathostome evolution.</title>
        <authorList>
            <consortium name="International Elephant Shark Genome Sequencing Consortium"/>
            <person name="Venkatesh B."/>
            <person name="Lee A.P."/>
            <person name="Ravi V."/>
            <person name="Maurya A.K."/>
            <person name="Lian M.M."/>
            <person name="Swann J.B."/>
            <person name="Ohta Y."/>
            <person name="Flajnik M.F."/>
            <person name="Sutoh Y."/>
            <person name="Kasahara M."/>
            <person name="Hoon S."/>
            <person name="Gangu V."/>
            <person name="Roy S.W."/>
            <person name="Irimia M."/>
            <person name="Korzh V."/>
            <person name="Kondrychyn I."/>
            <person name="Lim Z.W."/>
            <person name="Tay B.H."/>
            <person name="Tohari S."/>
            <person name="Kong K.W."/>
            <person name="Ho S."/>
            <person name="Lorente-Galdos B."/>
            <person name="Quilez J."/>
            <person name="Marques-Bonet T."/>
            <person name="Raney B.J."/>
            <person name="Ingham P.W."/>
            <person name="Tay A."/>
            <person name="Hillier L.W."/>
            <person name="Minx P."/>
            <person name="Boehm T."/>
            <person name="Wilson R.K."/>
            <person name="Brenner S."/>
            <person name="Warren W.C."/>
        </authorList>
    </citation>
    <scope>NUCLEOTIDE SEQUENCE [LARGE SCALE GENOMIC DNA]</scope>
</reference>
<protein>
    <submittedName>
        <fullName evidence="1">Uncharacterized protein</fullName>
    </submittedName>
</protein>
<organism evidence="1 2">
    <name type="scientific">Callorhinchus milii</name>
    <name type="common">Ghost shark</name>
    <dbReference type="NCBI Taxonomy" id="7868"/>
    <lineage>
        <taxon>Eukaryota</taxon>
        <taxon>Metazoa</taxon>
        <taxon>Chordata</taxon>
        <taxon>Craniata</taxon>
        <taxon>Vertebrata</taxon>
        <taxon>Chondrichthyes</taxon>
        <taxon>Holocephali</taxon>
        <taxon>Chimaeriformes</taxon>
        <taxon>Callorhinchidae</taxon>
        <taxon>Callorhinchus</taxon>
    </lineage>
</organism>
<evidence type="ECO:0000313" key="1">
    <source>
        <dbReference type="Ensembl" id="ENSCMIP00000044753.1"/>
    </source>
</evidence>
<accession>A0A4W3K235</accession>
<dbReference type="Proteomes" id="UP000314986">
    <property type="component" value="Unassembled WGS sequence"/>
</dbReference>
<reference evidence="2" key="1">
    <citation type="journal article" date="2006" name="Science">
        <title>Ancient noncoding elements conserved in the human genome.</title>
        <authorList>
            <person name="Venkatesh B."/>
            <person name="Kirkness E.F."/>
            <person name="Loh Y.H."/>
            <person name="Halpern A.L."/>
            <person name="Lee A.P."/>
            <person name="Johnson J."/>
            <person name="Dandona N."/>
            <person name="Viswanathan L.D."/>
            <person name="Tay A."/>
            <person name="Venter J.C."/>
            <person name="Strausberg R.L."/>
            <person name="Brenner S."/>
        </authorList>
    </citation>
    <scope>NUCLEOTIDE SEQUENCE [LARGE SCALE GENOMIC DNA]</scope>
</reference>
<reference evidence="1" key="5">
    <citation type="submission" date="2025-09" db="UniProtKB">
        <authorList>
            <consortium name="Ensembl"/>
        </authorList>
    </citation>
    <scope>IDENTIFICATION</scope>
</reference>
<reference evidence="2" key="2">
    <citation type="journal article" date="2007" name="PLoS Biol.">
        <title>Survey sequencing and comparative analysis of the elephant shark (Callorhinchus milii) genome.</title>
        <authorList>
            <person name="Venkatesh B."/>
            <person name="Kirkness E.F."/>
            <person name="Loh Y.H."/>
            <person name="Halpern A.L."/>
            <person name="Lee A.P."/>
            <person name="Johnson J."/>
            <person name="Dandona N."/>
            <person name="Viswanathan L.D."/>
            <person name="Tay A."/>
            <person name="Venter J.C."/>
            <person name="Strausberg R.L."/>
            <person name="Brenner S."/>
        </authorList>
    </citation>
    <scope>NUCLEOTIDE SEQUENCE [LARGE SCALE GENOMIC DNA]</scope>
</reference>